<gene>
    <name evidence="1" type="ORF">B1B_16750</name>
</gene>
<comment type="caution">
    <text evidence="1">The sequence shown here is derived from an EMBL/GenBank/DDBJ whole genome shotgun (WGS) entry which is preliminary data.</text>
</comment>
<dbReference type="EMBL" id="AUZY01011160">
    <property type="protein sequence ID" value="EQD35813.1"/>
    <property type="molecule type" value="Genomic_DNA"/>
</dbReference>
<reference evidence="1" key="2">
    <citation type="journal article" date="2014" name="ISME J.">
        <title>Microbial stratification in low pH oxic and suboxic macroscopic growths along an acid mine drainage.</title>
        <authorList>
            <person name="Mendez-Garcia C."/>
            <person name="Mesa V."/>
            <person name="Sprenger R.R."/>
            <person name="Richter M."/>
            <person name="Diez M.S."/>
            <person name="Solano J."/>
            <person name="Bargiela R."/>
            <person name="Golyshina O.V."/>
            <person name="Manteca A."/>
            <person name="Ramos J.L."/>
            <person name="Gallego J.R."/>
            <person name="Llorente I."/>
            <person name="Martins Dos Santos V.A."/>
            <person name="Jensen O.N."/>
            <person name="Pelaez A.I."/>
            <person name="Sanchez J."/>
            <person name="Ferrer M."/>
        </authorList>
    </citation>
    <scope>NUCLEOTIDE SEQUENCE</scope>
</reference>
<evidence type="ECO:0000313" key="1">
    <source>
        <dbReference type="EMBL" id="EQD35813.1"/>
    </source>
</evidence>
<accession>T0YRP2</accession>
<reference evidence="1" key="1">
    <citation type="submission" date="2013-08" db="EMBL/GenBank/DDBJ databases">
        <authorList>
            <person name="Mendez C."/>
            <person name="Richter M."/>
            <person name="Ferrer M."/>
            <person name="Sanchez J."/>
        </authorList>
    </citation>
    <scope>NUCLEOTIDE SEQUENCE</scope>
</reference>
<dbReference type="AlphaFoldDB" id="T0YRP2"/>
<proteinExistence type="predicted"/>
<protein>
    <submittedName>
        <fullName evidence="1">Uncharacterized protein</fullName>
    </submittedName>
</protein>
<organism evidence="1">
    <name type="scientific">mine drainage metagenome</name>
    <dbReference type="NCBI Taxonomy" id="410659"/>
    <lineage>
        <taxon>unclassified sequences</taxon>
        <taxon>metagenomes</taxon>
        <taxon>ecological metagenomes</taxon>
    </lineage>
</organism>
<sequence length="86" mass="9728">SLSTWQERFESDWATASPTEQKILRTIADEPEGPLSRSIGKSGYALLGRMMAKGLVMRTKRGDYSLYHPLFRAFVRDQEVPHDGDA</sequence>
<feature type="non-terminal residue" evidence="1">
    <location>
        <position position="1"/>
    </location>
</feature>
<name>T0YRP2_9ZZZZ</name>